<evidence type="ECO:0000313" key="3">
    <source>
        <dbReference type="EMBL" id="KIJ31964.1"/>
    </source>
</evidence>
<dbReference type="Proteomes" id="UP000054279">
    <property type="component" value="Unassembled WGS sequence"/>
</dbReference>
<keyword evidence="4" id="KW-1185">Reference proteome</keyword>
<evidence type="ECO:0000256" key="1">
    <source>
        <dbReference type="SAM" id="SignalP"/>
    </source>
</evidence>
<proteinExistence type="predicted"/>
<dbReference type="EMBL" id="KN837234">
    <property type="protein sequence ID" value="KIJ31963.1"/>
    <property type="molecule type" value="Genomic_DNA"/>
</dbReference>
<protein>
    <submittedName>
        <fullName evidence="3">Unplaced genomic scaffold SPHSTscaffold_159, whole genome shotgun sequence</fullName>
    </submittedName>
</protein>
<dbReference type="EMBL" id="KN837234">
    <property type="protein sequence ID" value="KIJ31964.1"/>
    <property type="molecule type" value="Genomic_DNA"/>
</dbReference>
<dbReference type="HOGENOM" id="CLU_1563858_0_0_1"/>
<dbReference type="OrthoDB" id="2740299at2759"/>
<name>A0A0C9UBH4_SPHS4</name>
<feature type="signal peptide" evidence="1">
    <location>
        <begin position="1"/>
        <end position="18"/>
    </location>
</feature>
<sequence>MQLTSLFTLAFLALGVVANPLEVRSGPSVEAAGVSGLVAPPTHGEFSAKGAVPAAPVVTTGTTAHPGPTLHPDLPSPLPSVPALIICSAQTCLGTCLEFALSSLPLDTCLTSNNFAFASALAFSPTGAGFAFGVFAALDGCATAAQLPTVNTCFNLLLNGLPQAYDEFFLA</sequence>
<evidence type="ECO:0000313" key="2">
    <source>
        <dbReference type="EMBL" id="KIJ31963.1"/>
    </source>
</evidence>
<keyword evidence="1" id="KW-0732">Signal</keyword>
<accession>A0A0C9UBH4</accession>
<reference evidence="3 4" key="1">
    <citation type="submission" date="2014-06" db="EMBL/GenBank/DDBJ databases">
        <title>Evolutionary Origins and Diversification of the Mycorrhizal Mutualists.</title>
        <authorList>
            <consortium name="DOE Joint Genome Institute"/>
            <consortium name="Mycorrhizal Genomics Consortium"/>
            <person name="Kohler A."/>
            <person name="Kuo A."/>
            <person name="Nagy L.G."/>
            <person name="Floudas D."/>
            <person name="Copeland A."/>
            <person name="Barry K.W."/>
            <person name="Cichocki N."/>
            <person name="Veneault-Fourrey C."/>
            <person name="LaButti K."/>
            <person name="Lindquist E.A."/>
            <person name="Lipzen A."/>
            <person name="Lundell T."/>
            <person name="Morin E."/>
            <person name="Murat C."/>
            <person name="Riley R."/>
            <person name="Ohm R."/>
            <person name="Sun H."/>
            <person name="Tunlid A."/>
            <person name="Henrissat B."/>
            <person name="Grigoriev I.V."/>
            <person name="Hibbett D.S."/>
            <person name="Martin F."/>
        </authorList>
    </citation>
    <scope>NUCLEOTIDE SEQUENCE [LARGE SCALE GENOMIC DNA]</scope>
    <source>
        <strain evidence="3 4">SS14</strain>
    </source>
</reference>
<gene>
    <name evidence="2" type="ORF">M422DRAFT_36063</name>
    <name evidence="3" type="ORF">M422DRAFT_783657</name>
</gene>
<dbReference type="AlphaFoldDB" id="A0A0C9UBH4"/>
<organism evidence="3 4">
    <name type="scientific">Sphaerobolus stellatus (strain SS14)</name>
    <dbReference type="NCBI Taxonomy" id="990650"/>
    <lineage>
        <taxon>Eukaryota</taxon>
        <taxon>Fungi</taxon>
        <taxon>Dikarya</taxon>
        <taxon>Basidiomycota</taxon>
        <taxon>Agaricomycotina</taxon>
        <taxon>Agaricomycetes</taxon>
        <taxon>Phallomycetidae</taxon>
        <taxon>Geastrales</taxon>
        <taxon>Sphaerobolaceae</taxon>
        <taxon>Sphaerobolus</taxon>
    </lineage>
</organism>
<evidence type="ECO:0000313" key="4">
    <source>
        <dbReference type="Proteomes" id="UP000054279"/>
    </source>
</evidence>
<feature type="chain" id="PRO_5007394746" evidence="1">
    <location>
        <begin position="19"/>
        <end position="171"/>
    </location>
</feature>